<dbReference type="AlphaFoldDB" id="A0A6J1KJU9"/>
<evidence type="ECO:0000313" key="3">
    <source>
        <dbReference type="RefSeq" id="XP_023002557.1"/>
    </source>
</evidence>
<dbReference type="OrthoDB" id="1841988at2759"/>
<dbReference type="RefSeq" id="XP_023002557.1">
    <property type="nucleotide sequence ID" value="XM_023146789.1"/>
</dbReference>
<dbReference type="PANTHER" id="PTHR31929">
    <property type="entry name" value="SAUR-LIKE AUXIN-RESPONSIVE PROTEIN FAMILY-RELATED"/>
    <property type="match status" value="1"/>
</dbReference>
<organism evidence="2 3">
    <name type="scientific">Cucurbita maxima</name>
    <name type="common">Pumpkin</name>
    <name type="synonym">Winter squash</name>
    <dbReference type="NCBI Taxonomy" id="3661"/>
    <lineage>
        <taxon>Eukaryota</taxon>
        <taxon>Viridiplantae</taxon>
        <taxon>Streptophyta</taxon>
        <taxon>Embryophyta</taxon>
        <taxon>Tracheophyta</taxon>
        <taxon>Spermatophyta</taxon>
        <taxon>Magnoliopsida</taxon>
        <taxon>eudicotyledons</taxon>
        <taxon>Gunneridae</taxon>
        <taxon>Pentapetalae</taxon>
        <taxon>rosids</taxon>
        <taxon>fabids</taxon>
        <taxon>Cucurbitales</taxon>
        <taxon>Cucurbitaceae</taxon>
        <taxon>Cucurbiteae</taxon>
        <taxon>Cucurbita</taxon>
    </lineage>
</organism>
<accession>A0A6J1KJU9</accession>
<dbReference type="InterPro" id="IPR003676">
    <property type="entry name" value="SAUR_fam"/>
</dbReference>
<evidence type="ECO:0000313" key="2">
    <source>
        <dbReference type="Proteomes" id="UP000504608"/>
    </source>
</evidence>
<keyword evidence="2" id="KW-1185">Reference proteome</keyword>
<comment type="similarity">
    <text evidence="1">Belongs to the ARG7 family.</text>
</comment>
<dbReference type="Proteomes" id="UP000504608">
    <property type="component" value="Unplaced"/>
</dbReference>
<gene>
    <name evidence="3" type="primary">LOC111496367</name>
</gene>
<dbReference type="Pfam" id="PF02519">
    <property type="entry name" value="Auxin_inducible"/>
    <property type="match status" value="1"/>
</dbReference>
<dbReference type="GeneID" id="111496367"/>
<reference evidence="3" key="1">
    <citation type="submission" date="2025-08" db="UniProtKB">
        <authorList>
            <consortium name="RefSeq"/>
        </authorList>
    </citation>
    <scope>IDENTIFICATION</scope>
    <source>
        <tissue evidence="3">Young leaves</tissue>
    </source>
</reference>
<dbReference type="KEGG" id="cmax:111496367"/>
<name>A0A6J1KJU9_CUCMA</name>
<proteinExistence type="inferred from homology"/>
<dbReference type="GO" id="GO:0009733">
    <property type="term" value="P:response to auxin"/>
    <property type="evidence" value="ECO:0007669"/>
    <property type="project" value="InterPro"/>
</dbReference>
<sequence>MAVSNRLSQAAVVKQIMKRCSSLRNKKTHQCGGAGGGGGGDIPVDVPKGHFVVYVGENRSRYIVPVTFLSTPEFQILLQLAEEEFGFSHHMGLTIPCDEKVFQSLLRTIESNRAE</sequence>
<evidence type="ECO:0000256" key="1">
    <source>
        <dbReference type="ARBA" id="ARBA00006974"/>
    </source>
</evidence>
<protein>
    <submittedName>
        <fullName evidence="3">Auxin-responsive protein SAUR50-like</fullName>
    </submittedName>
</protein>